<keyword evidence="2" id="KW-1185">Reference proteome</keyword>
<dbReference type="RefSeq" id="WP_382364165.1">
    <property type="nucleotide sequence ID" value="NZ_JBHLWV010000020.1"/>
</dbReference>
<sequence length="228" mass="23973">MIDLVAFDIAGTTVDDGGAVYDALRQCVEELGATVAAADLQHWMGTDKVTAITRLARLGGVEADEDAVLAAFERFREILRETYAAHPPQPIDGVVATFTALRARGIKVALTTGFDRAVVEPLLASLGWDETLLDAVVTTDDVLAGRPAPYMIFRAMERCGVEDVSRVVAIGDTAVDVQAGRHAGAVAIGVLTGQTGRALLAAAEPDHLLPSVADLPELLTRAEASRSA</sequence>
<dbReference type="SFLD" id="SFLDS00003">
    <property type="entry name" value="Haloacid_Dehalogenase"/>
    <property type="match status" value="1"/>
</dbReference>
<dbReference type="InterPro" id="IPR036412">
    <property type="entry name" value="HAD-like_sf"/>
</dbReference>
<dbReference type="SFLD" id="SFLDG01135">
    <property type="entry name" value="C1.5.6:_HAD__Beta-PGM__Phospha"/>
    <property type="match status" value="1"/>
</dbReference>
<dbReference type="InterPro" id="IPR006439">
    <property type="entry name" value="HAD-SF_hydro_IA"/>
</dbReference>
<dbReference type="SUPFAM" id="SSF56784">
    <property type="entry name" value="HAD-like"/>
    <property type="match status" value="1"/>
</dbReference>
<dbReference type="NCBIfam" id="TIGR01509">
    <property type="entry name" value="HAD-SF-IA-v3"/>
    <property type="match status" value="1"/>
</dbReference>
<comment type="caution">
    <text evidence="1">The sequence shown here is derived from an EMBL/GenBank/DDBJ whole genome shotgun (WGS) entry which is preliminary data.</text>
</comment>
<gene>
    <name evidence="1" type="ORF">ACFFJD_11420</name>
</gene>
<proteinExistence type="predicted"/>
<evidence type="ECO:0000313" key="2">
    <source>
        <dbReference type="Proteomes" id="UP001589783"/>
    </source>
</evidence>
<dbReference type="InterPro" id="IPR023214">
    <property type="entry name" value="HAD_sf"/>
</dbReference>
<dbReference type="Pfam" id="PF00702">
    <property type="entry name" value="Hydrolase"/>
    <property type="match status" value="1"/>
</dbReference>
<organism evidence="1 2">
    <name type="scientific">Gordonia phosphorivorans</name>
    <dbReference type="NCBI Taxonomy" id="1056982"/>
    <lineage>
        <taxon>Bacteria</taxon>
        <taxon>Bacillati</taxon>
        <taxon>Actinomycetota</taxon>
        <taxon>Actinomycetes</taxon>
        <taxon>Mycobacteriales</taxon>
        <taxon>Gordoniaceae</taxon>
        <taxon>Gordonia</taxon>
    </lineage>
</organism>
<dbReference type="SFLD" id="SFLDG01129">
    <property type="entry name" value="C1.5:_HAD__Beta-PGM__Phosphata"/>
    <property type="match status" value="1"/>
</dbReference>
<dbReference type="Proteomes" id="UP001589783">
    <property type="component" value="Unassembled WGS sequence"/>
</dbReference>
<reference evidence="1 2" key="1">
    <citation type="submission" date="2024-09" db="EMBL/GenBank/DDBJ databases">
        <authorList>
            <person name="Sun Q."/>
            <person name="Mori K."/>
        </authorList>
    </citation>
    <scope>NUCLEOTIDE SEQUENCE [LARGE SCALE GENOMIC DNA]</scope>
    <source>
        <strain evidence="1 2">CCM 7957</strain>
    </source>
</reference>
<dbReference type="InterPro" id="IPR050155">
    <property type="entry name" value="HAD-like_hydrolase_sf"/>
</dbReference>
<dbReference type="EMBL" id="JBHLWV010000020">
    <property type="protein sequence ID" value="MFC0315457.1"/>
    <property type="molecule type" value="Genomic_DNA"/>
</dbReference>
<dbReference type="NCBIfam" id="TIGR03351">
    <property type="entry name" value="PhnX-like"/>
    <property type="match status" value="1"/>
</dbReference>
<dbReference type="Gene3D" id="1.10.150.240">
    <property type="entry name" value="Putative phosphatase, domain 2"/>
    <property type="match status" value="1"/>
</dbReference>
<protein>
    <submittedName>
        <fullName evidence="1">Phosphonatase-like hydrolase</fullName>
    </submittedName>
</protein>
<dbReference type="Gene3D" id="3.40.50.1000">
    <property type="entry name" value="HAD superfamily/HAD-like"/>
    <property type="match status" value="1"/>
</dbReference>
<dbReference type="PANTHER" id="PTHR43434:SF19">
    <property type="entry name" value="PHOSPHONOACETALDEHYDE HYDROLASE"/>
    <property type="match status" value="1"/>
</dbReference>
<dbReference type="PANTHER" id="PTHR43434">
    <property type="entry name" value="PHOSPHOGLYCOLATE PHOSPHATASE"/>
    <property type="match status" value="1"/>
</dbReference>
<evidence type="ECO:0000313" key="1">
    <source>
        <dbReference type="EMBL" id="MFC0315457.1"/>
    </source>
</evidence>
<accession>A0ABV6HA41</accession>
<dbReference type="InterPro" id="IPR022468">
    <property type="entry name" value="PhnX-like"/>
</dbReference>
<name>A0ABV6HA41_9ACTN</name>
<dbReference type="InterPro" id="IPR023198">
    <property type="entry name" value="PGP-like_dom2"/>
</dbReference>